<dbReference type="AlphaFoldDB" id="A0A6L9QM48"/>
<keyword evidence="1" id="KW-0812">Transmembrane</keyword>
<keyword evidence="1" id="KW-0472">Membrane</keyword>
<feature type="transmembrane region" description="Helical" evidence="1">
    <location>
        <begin position="52"/>
        <end position="72"/>
    </location>
</feature>
<accession>A0A6L9QM48</accession>
<evidence type="ECO:0000256" key="1">
    <source>
        <dbReference type="SAM" id="Phobius"/>
    </source>
</evidence>
<name>A0A6L9QM48_9ACTN</name>
<evidence type="ECO:0000313" key="3">
    <source>
        <dbReference type="Proteomes" id="UP000475532"/>
    </source>
</evidence>
<reference evidence="2 3" key="1">
    <citation type="submission" date="2020-01" db="EMBL/GenBank/DDBJ databases">
        <title>Insect and environment-associated Actinomycetes.</title>
        <authorList>
            <person name="Currrie C."/>
            <person name="Chevrette M."/>
            <person name="Carlson C."/>
            <person name="Stubbendieck R."/>
            <person name="Wendt-Pienkowski E."/>
        </authorList>
    </citation>
    <scope>NUCLEOTIDE SEQUENCE [LARGE SCALE GENOMIC DNA]</scope>
    <source>
        <strain evidence="2 3">SID10258</strain>
    </source>
</reference>
<organism evidence="2 3">
    <name type="scientific">Actinomadura bangladeshensis</name>
    <dbReference type="NCBI Taxonomy" id="453573"/>
    <lineage>
        <taxon>Bacteria</taxon>
        <taxon>Bacillati</taxon>
        <taxon>Actinomycetota</taxon>
        <taxon>Actinomycetes</taxon>
        <taxon>Streptosporangiales</taxon>
        <taxon>Thermomonosporaceae</taxon>
        <taxon>Actinomadura</taxon>
    </lineage>
</organism>
<dbReference type="RefSeq" id="WP_163060661.1">
    <property type="nucleotide sequence ID" value="NZ_JAAGLI010000803.1"/>
</dbReference>
<evidence type="ECO:0000313" key="2">
    <source>
        <dbReference type="EMBL" id="NEA26589.1"/>
    </source>
</evidence>
<gene>
    <name evidence="2" type="ORF">G3I70_29440</name>
</gene>
<sequence>MTSSIDDLVAGLNPVPDGDISSEPSGAAARTLLAAITAAEDPAPRRRRVPRFVRPAVGAAVVGVAATTVLVLSAQDSGPLRSYANAAVRIDVADGAYEVEVKDAYAGQREFREAFAKVGLRVELRIVPVSPSRERDVISVGSLPAPPGKSVPAGGGSGTFTTVLKCPRGQDACPLKVRLSGPMFRSPGGEIVIGRKARPGEVYGDAHPARGDHPKSLRLTGRTVGRALADLRARGLTASFSIGDFKADGSGFMHNPPAGWRPADGRRITGAWVRSSDSVGLLVAPAEGDPEPQPTG</sequence>
<comment type="caution">
    <text evidence="2">The sequence shown here is derived from an EMBL/GenBank/DDBJ whole genome shotgun (WGS) entry which is preliminary data.</text>
</comment>
<dbReference type="EMBL" id="JAAGLI010000803">
    <property type="protein sequence ID" value="NEA26589.1"/>
    <property type="molecule type" value="Genomic_DNA"/>
</dbReference>
<evidence type="ECO:0008006" key="4">
    <source>
        <dbReference type="Google" id="ProtNLM"/>
    </source>
</evidence>
<dbReference type="Proteomes" id="UP000475532">
    <property type="component" value="Unassembled WGS sequence"/>
</dbReference>
<protein>
    <recommendedName>
        <fullName evidence="4">PASTA domain-containing protein</fullName>
    </recommendedName>
</protein>
<proteinExistence type="predicted"/>
<keyword evidence="1" id="KW-1133">Transmembrane helix</keyword>